<feature type="active site" description="Charge relay system" evidence="15">
    <location>
        <position position="137"/>
    </location>
</feature>
<evidence type="ECO:0000256" key="12">
    <source>
        <dbReference type="ARBA" id="ARBA00023027"/>
    </source>
</evidence>
<comment type="caution">
    <text evidence="15">Lacks conserved residue(s) required for the propagation of feature annotation.</text>
</comment>
<evidence type="ECO:0000313" key="18">
    <source>
        <dbReference type="EMBL" id="RCX23092.1"/>
    </source>
</evidence>
<dbReference type="PANTHER" id="PTHR43396:SF3">
    <property type="entry name" value="FLAVOHEMOPROTEIN"/>
    <property type="match status" value="1"/>
</dbReference>
<keyword evidence="18" id="KW-0223">Dioxygenase</keyword>
<keyword evidence="7 15" id="KW-0479">Metal-binding</keyword>
<evidence type="ECO:0000259" key="17">
    <source>
        <dbReference type="PROSITE" id="PS51384"/>
    </source>
</evidence>
<dbReference type="HAMAP" id="MF_01252">
    <property type="entry name" value="Hmp"/>
    <property type="match status" value="1"/>
</dbReference>
<evidence type="ECO:0000256" key="9">
    <source>
        <dbReference type="ARBA" id="ARBA00022857"/>
    </source>
</evidence>
<dbReference type="PRINTS" id="PR00406">
    <property type="entry name" value="CYTB5RDTASE"/>
</dbReference>
<dbReference type="InterPro" id="IPR001709">
    <property type="entry name" value="Flavoprot_Pyr_Nucl_cyt_Rdtase"/>
</dbReference>
<feature type="site" description="Involved in heme-bound ligand stabilization and O-O bond activation" evidence="15">
    <location>
        <position position="29"/>
    </location>
</feature>
<dbReference type="InterPro" id="IPR008333">
    <property type="entry name" value="Cbr1-like_FAD-bd_dom"/>
</dbReference>
<dbReference type="FunFam" id="2.40.30.10:FF:000034">
    <property type="entry name" value="Flavohemoprotein"/>
    <property type="match status" value="1"/>
</dbReference>
<dbReference type="PROSITE" id="PS51384">
    <property type="entry name" value="FAD_FR"/>
    <property type="match status" value="1"/>
</dbReference>
<dbReference type="SUPFAM" id="SSF46458">
    <property type="entry name" value="Globin-like"/>
    <property type="match status" value="1"/>
</dbReference>
<protein>
    <recommendedName>
        <fullName evidence="15">Flavohemoprotein</fullName>
    </recommendedName>
    <alternativeName>
        <fullName evidence="15">Flavohemoglobin</fullName>
    </alternativeName>
    <alternativeName>
        <fullName evidence="15">Hemoglobin-like protein</fullName>
    </alternativeName>
    <alternativeName>
        <fullName evidence="15">Nitric oxide dioxygenase</fullName>
        <shortName evidence="15">NO oxygenase</shortName>
        <shortName evidence="15">NOD</shortName>
        <ecNumber evidence="15">1.14.12.17</ecNumber>
    </alternativeName>
</protein>
<proteinExistence type="inferred from homology"/>
<evidence type="ECO:0000256" key="8">
    <source>
        <dbReference type="ARBA" id="ARBA00022827"/>
    </source>
</evidence>
<feature type="domain" description="Globin" evidence="16">
    <location>
        <begin position="1"/>
        <end position="138"/>
    </location>
</feature>
<dbReference type="CDD" id="cd14777">
    <property type="entry name" value="Yhb1-globin-like"/>
    <property type="match status" value="1"/>
</dbReference>
<feature type="binding site" evidence="15">
    <location>
        <position position="190"/>
    </location>
    <ligand>
        <name>FAD</name>
        <dbReference type="ChEBI" id="CHEBI:57692"/>
    </ligand>
</feature>
<dbReference type="InterPro" id="IPR039261">
    <property type="entry name" value="FNR_nucleotide-bd"/>
</dbReference>
<keyword evidence="11 15" id="KW-0408">Iron</keyword>
<evidence type="ECO:0000256" key="3">
    <source>
        <dbReference type="ARBA" id="ARBA00022448"/>
    </source>
</evidence>
<accession>A0A369BNA6</accession>
<keyword evidence="12 15" id="KW-0520">NAD</keyword>
<dbReference type="GO" id="GO:0008941">
    <property type="term" value="F:nitric oxide dioxygenase NAD(P)H activity"/>
    <property type="evidence" value="ECO:0007669"/>
    <property type="project" value="UniProtKB-UniRule"/>
</dbReference>
<keyword evidence="3 15" id="KW-0813">Transport</keyword>
<comment type="similarity">
    <text evidence="1 15">In the C-terminal section; belongs to the flavoprotein pyridine nucleotide cytochrome reductase family.</text>
</comment>
<comment type="cofactor">
    <cofactor evidence="15">
        <name>FAD</name>
        <dbReference type="ChEBI" id="CHEBI:57692"/>
    </cofactor>
    <text evidence="15">Binds 1 FAD per subunit.</text>
</comment>
<dbReference type="AlphaFoldDB" id="A0A369BNA6"/>
<dbReference type="FunFam" id="3.40.50.80:FF:000010">
    <property type="entry name" value="Flavohemoprotein"/>
    <property type="match status" value="1"/>
</dbReference>
<evidence type="ECO:0000256" key="5">
    <source>
        <dbReference type="ARBA" id="ARBA00022621"/>
    </source>
</evidence>
<comment type="catalytic activity">
    <reaction evidence="13 15">
        <text>2 nitric oxide + NADH + 2 O2 = 2 nitrate + NAD(+) + H(+)</text>
        <dbReference type="Rhea" id="RHEA:19469"/>
        <dbReference type="ChEBI" id="CHEBI:15378"/>
        <dbReference type="ChEBI" id="CHEBI:15379"/>
        <dbReference type="ChEBI" id="CHEBI:16480"/>
        <dbReference type="ChEBI" id="CHEBI:17632"/>
        <dbReference type="ChEBI" id="CHEBI:57540"/>
        <dbReference type="ChEBI" id="CHEBI:57945"/>
        <dbReference type="EC" id="1.14.12.17"/>
    </reaction>
</comment>
<dbReference type="OrthoDB" id="9801223at2"/>
<dbReference type="Gene3D" id="2.40.30.10">
    <property type="entry name" value="Translation factors"/>
    <property type="match status" value="1"/>
</dbReference>
<comment type="domain">
    <text evidence="15">Consists of two distinct domains; an N-terminal heme-containing oxygen-binding domain and a C-terminal reductase domain with binding sites for FAD and NAD(P)H.</text>
</comment>
<dbReference type="PANTHER" id="PTHR43396">
    <property type="entry name" value="FLAVOHEMOPROTEIN"/>
    <property type="match status" value="1"/>
</dbReference>
<dbReference type="CDD" id="cd06184">
    <property type="entry name" value="flavohem_like_fad_nad_binding"/>
    <property type="match status" value="1"/>
</dbReference>
<dbReference type="Gene3D" id="1.10.490.10">
    <property type="entry name" value="Globins"/>
    <property type="match status" value="1"/>
</dbReference>
<feature type="binding site" evidence="15">
    <location>
        <begin position="276"/>
        <end position="281"/>
    </location>
    <ligand>
        <name>NADP(+)</name>
        <dbReference type="ChEBI" id="CHEBI:58349"/>
    </ligand>
</feature>
<dbReference type="GO" id="GO:0005344">
    <property type="term" value="F:oxygen carrier activity"/>
    <property type="evidence" value="ECO:0007669"/>
    <property type="project" value="UniProtKB-UniRule"/>
</dbReference>
<comment type="caution">
    <text evidence="18">The sequence shown here is derived from an EMBL/GenBank/DDBJ whole genome shotgun (WGS) entry which is preliminary data.</text>
</comment>
<dbReference type="NCBIfam" id="NF009805">
    <property type="entry name" value="PRK13289.1"/>
    <property type="match status" value="1"/>
</dbReference>
<dbReference type="FunFam" id="1.10.490.10:FF:000003">
    <property type="entry name" value="Flavohemoprotein"/>
    <property type="match status" value="1"/>
</dbReference>
<evidence type="ECO:0000256" key="2">
    <source>
        <dbReference type="ARBA" id="ARBA00008414"/>
    </source>
</evidence>
<dbReference type="Pfam" id="PF00970">
    <property type="entry name" value="FAD_binding_6"/>
    <property type="match status" value="1"/>
</dbReference>
<dbReference type="GO" id="GO:0071500">
    <property type="term" value="P:cellular response to nitrosative stress"/>
    <property type="evidence" value="ECO:0007669"/>
    <property type="project" value="TreeGrafter"/>
</dbReference>
<comment type="cofactor">
    <cofactor evidence="15">
        <name>heme b</name>
        <dbReference type="ChEBI" id="CHEBI:60344"/>
    </cofactor>
    <text evidence="15">Binds 1 heme b (iron(II)-protoporphyrin IX) group per subunit.</text>
</comment>
<keyword evidence="8 15" id="KW-0274">FAD</keyword>
<keyword evidence="10 15" id="KW-0560">Oxidoreductase</keyword>
<keyword evidence="9 15" id="KW-0521">NADP</keyword>
<evidence type="ECO:0000256" key="7">
    <source>
        <dbReference type="ARBA" id="ARBA00022723"/>
    </source>
</evidence>
<dbReference type="InterPro" id="IPR000971">
    <property type="entry name" value="Globin"/>
</dbReference>
<dbReference type="RefSeq" id="WP_114495009.1">
    <property type="nucleotide sequence ID" value="NZ_QPJW01000001.1"/>
</dbReference>
<dbReference type="InterPro" id="IPR012292">
    <property type="entry name" value="Globin/Proto"/>
</dbReference>
<dbReference type="InterPro" id="IPR009050">
    <property type="entry name" value="Globin-like_sf"/>
</dbReference>
<dbReference type="Pfam" id="PF00175">
    <property type="entry name" value="NAD_binding_1"/>
    <property type="match status" value="1"/>
</dbReference>
<evidence type="ECO:0000256" key="6">
    <source>
        <dbReference type="ARBA" id="ARBA00022630"/>
    </source>
</evidence>
<feature type="binding site" evidence="15">
    <location>
        <begin position="393"/>
        <end position="396"/>
    </location>
    <ligand>
        <name>FAD</name>
        <dbReference type="ChEBI" id="CHEBI:57692"/>
    </ligand>
</feature>
<dbReference type="InterPro" id="IPR023950">
    <property type="entry name" value="Hmp"/>
</dbReference>
<keyword evidence="4 15" id="KW-0349">Heme</keyword>
<keyword evidence="6 15" id="KW-0285">Flavoprotein</keyword>
<dbReference type="SUPFAM" id="SSF52343">
    <property type="entry name" value="Ferredoxin reductase-like, C-terminal NADP-linked domain"/>
    <property type="match status" value="1"/>
</dbReference>
<evidence type="ECO:0000256" key="15">
    <source>
        <dbReference type="HAMAP-Rule" id="MF_01252"/>
    </source>
</evidence>
<evidence type="ECO:0000259" key="16">
    <source>
        <dbReference type="PROSITE" id="PS01033"/>
    </source>
</evidence>
<dbReference type="InterPro" id="IPR001433">
    <property type="entry name" value="OxRdtase_FAD/NAD-bd"/>
</dbReference>
<dbReference type="Gene3D" id="3.40.50.80">
    <property type="entry name" value="Nucleotide-binding domain of ferredoxin-NADP reductase (FNR) module"/>
    <property type="match status" value="1"/>
</dbReference>
<feature type="region of interest" description="Reductase" evidence="15">
    <location>
        <begin position="149"/>
        <end position="400"/>
    </location>
</feature>
<gene>
    <name evidence="15" type="primary">hmp</name>
    <name evidence="18" type="ORF">DFP94_101684</name>
</gene>
<keyword evidence="19" id="KW-1185">Reference proteome</keyword>
<dbReference type="GO" id="GO:0046872">
    <property type="term" value="F:metal ion binding"/>
    <property type="evidence" value="ECO:0007669"/>
    <property type="project" value="UniProtKB-KW"/>
</dbReference>
<dbReference type="EMBL" id="QPJW01000001">
    <property type="protein sequence ID" value="RCX23092.1"/>
    <property type="molecule type" value="Genomic_DNA"/>
</dbReference>
<dbReference type="GO" id="GO:0020037">
    <property type="term" value="F:heme binding"/>
    <property type="evidence" value="ECO:0007669"/>
    <property type="project" value="InterPro"/>
</dbReference>
<dbReference type="GO" id="GO:0009636">
    <property type="term" value="P:response to toxic substance"/>
    <property type="evidence" value="ECO:0007669"/>
    <property type="project" value="UniProtKB-KW"/>
</dbReference>
<evidence type="ECO:0000256" key="11">
    <source>
        <dbReference type="ARBA" id="ARBA00023004"/>
    </source>
</evidence>
<evidence type="ECO:0000256" key="10">
    <source>
        <dbReference type="ARBA" id="ARBA00023002"/>
    </source>
</evidence>
<dbReference type="PROSITE" id="PS01033">
    <property type="entry name" value="GLOBIN"/>
    <property type="match status" value="1"/>
</dbReference>
<sequence>MLDAKTIEVIKSTVPVLEVHGQTITKQFYQMMFRNHPELLNIFNHANQRQGKQPAALANAVYAAAAHIDRLEEILPVVKGIAQKHRALGILPEHYPIVGENLLAAIKTVLGEAATDEIIDAWAQAYGVIADVFISVEAEMYQEAEQQKGGWRGFRRFKVERKVKESDVITSFYLKPEDGGEIASYKPGQYITVRVKPAGQEFTHLRHYSLSAAPGRPYYRITVKREDAINDNPAGVVSSYLHREIDEGDILEISAPAGDFTLDQSKQNPIVLLSGGVGLTPMVSMLETLLEGDTNRDVVYIHAARCGSHHAMKEHIDQLTRDHGGRLRSYHVYESPAAGESCDKTGFIDLPWLKSVTLPEAEFYFCGPLPFMRAINGAIKELGVPEDRIHFEFFGPADSL</sequence>
<dbReference type="GO" id="GO:0071949">
    <property type="term" value="F:FAD binding"/>
    <property type="evidence" value="ECO:0007669"/>
    <property type="project" value="InterPro"/>
</dbReference>
<feature type="site" description="Influences the redox potential of the prosthetic heme and FAD groups" evidence="15">
    <location>
        <position position="84"/>
    </location>
</feature>
<reference evidence="18 19" key="1">
    <citation type="submission" date="2018-07" db="EMBL/GenBank/DDBJ databases">
        <title>Genomic Encyclopedia of Type Strains, Phase III (KMG-III): the genomes of soil and plant-associated and newly described type strains.</title>
        <authorList>
            <person name="Whitman W."/>
        </authorList>
    </citation>
    <scope>NUCLEOTIDE SEQUENCE [LARGE SCALE GENOMIC DNA]</scope>
    <source>
        <strain evidence="18 19">CECT 8333</strain>
    </source>
</reference>
<dbReference type="GO" id="GO:0019825">
    <property type="term" value="F:oxygen binding"/>
    <property type="evidence" value="ECO:0007669"/>
    <property type="project" value="InterPro"/>
</dbReference>
<keyword evidence="15" id="KW-0216">Detoxification</keyword>
<name>A0A369BNA6_9BACL</name>
<evidence type="ECO:0000256" key="13">
    <source>
        <dbReference type="ARBA" id="ARBA00048649"/>
    </source>
</evidence>
<evidence type="ECO:0000256" key="14">
    <source>
        <dbReference type="ARBA" id="ARBA00049433"/>
    </source>
</evidence>
<feature type="domain" description="FAD-binding FR-type" evidence="17">
    <location>
        <begin position="152"/>
        <end position="263"/>
    </location>
</feature>
<evidence type="ECO:0000256" key="4">
    <source>
        <dbReference type="ARBA" id="ARBA00022617"/>
    </source>
</evidence>
<dbReference type="Pfam" id="PF00042">
    <property type="entry name" value="Globin"/>
    <property type="match status" value="1"/>
</dbReference>
<dbReference type="EC" id="1.14.12.17" evidence="15"/>
<dbReference type="PRINTS" id="PR00371">
    <property type="entry name" value="FPNCR"/>
</dbReference>
<comment type="similarity">
    <text evidence="2 15">Belongs to the globin family. Two-domain flavohemoproteins subfamily.</text>
</comment>
<comment type="function">
    <text evidence="15">Is involved in NO detoxification in an aerobic process, termed nitric oxide dioxygenase (NOD) reaction that utilizes O(2) and NAD(P)H to convert NO to nitrate, which protects the bacterium from various noxious nitrogen compounds. Therefore, plays a central role in the inducible response to nitrosative stress.</text>
</comment>
<keyword evidence="5 15" id="KW-0561">Oxygen transport</keyword>
<evidence type="ECO:0000313" key="19">
    <source>
        <dbReference type="Proteomes" id="UP000253090"/>
    </source>
</evidence>
<organism evidence="18 19">
    <name type="scientific">Fontibacillus phaseoli</name>
    <dbReference type="NCBI Taxonomy" id="1416533"/>
    <lineage>
        <taxon>Bacteria</taxon>
        <taxon>Bacillati</taxon>
        <taxon>Bacillota</taxon>
        <taxon>Bacilli</taxon>
        <taxon>Bacillales</taxon>
        <taxon>Paenibacillaceae</taxon>
        <taxon>Fontibacillus</taxon>
    </lineage>
</organism>
<evidence type="ECO:0000256" key="1">
    <source>
        <dbReference type="ARBA" id="ARBA00006401"/>
    </source>
</evidence>
<dbReference type="Proteomes" id="UP000253090">
    <property type="component" value="Unassembled WGS sequence"/>
</dbReference>
<dbReference type="GO" id="GO:0046210">
    <property type="term" value="P:nitric oxide catabolic process"/>
    <property type="evidence" value="ECO:0007669"/>
    <property type="project" value="TreeGrafter"/>
</dbReference>
<dbReference type="InterPro" id="IPR017927">
    <property type="entry name" value="FAD-bd_FR_type"/>
</dbReference>
<dbReference type="SUPFAM" id="SSF63380">
    <property type="entry name" value="Riboflavin synthase domain-like"/>
    <property type="match status" value="1"/>
</dbReference>
<feature type="active site" description="Charge relay system" evidence="15">
    <location>
        <position position="95"/>
    </location>
</feature>
<comment type="catalytic activity">
    <reaction evidence="14 15">
        <text>2 nitric oxide + NADPH + 2 O2 = 2 nitrate + NADP(+) + H(+)</text>
        <dbReference type="Rhea" id="RHEA:19465"/>
        <dbReference type="ChEBI" id="CHEBI:15378"/>
        <dbReference type="ChEBI" id="CHEBI:15379"/>
        <dbReference type="ChEBI" id="CHEBI:16480"/>
        <dbReference type="ChEBI" id="CHEBI:17632"/>
        <dbReference type="ChEBI" id="CHEBI:57783"/>
        <dbReference type="ChEBI" id="CHEBI:58349"/>
        <dbReference type="EC" id="1.14.12.17"/>
    </reaction>
</comment>
<dbReference type="InterPro" id="IPR017938">
    <property type="entry name" value="Riboflavin_synthase-like_b-brl"/>
</dbReference>
<feature type="site" description="Influences the redox potential of the prosthetic heme and FAD groups" evidence="15">
    <location>
        <position position="392"/>
    </location>
</feature>
<feature type="binding site" description="proximal binding residue" evidence="15">
    <location>
        <position position="85"/>
    </location>
    <ligand>
        <name>heme b</name>
        <dbReference type="ChEBI" id="CHEBI:60344"/>
    </ligand>
    <ligandPart>
        <name>Fe</name>
        <dbReference type="ChEBI" id="CHEBI:18248"/>
    </ligandPart>
</feature>